<dbReference type="Proteomes" id="UP000240912">
    <property type="component" value="Unassembled WGS sequence"/>
</dbReference>
<evidence type="ECO:0000313" key="5">
    <source>
        <dbReference type="EMBL" id="PST82586.1"/>
    </source>
</evidence>
<keyword evidence="6" id="KW-1185">Reference proteome</keyword>
<dbReference type="InterPro" id="IPR002577">
    <property type="entry name" value="HTH_HxlR"/>
</dbReference>
<comment type="caution">
    <text evidence="5">The sequence shown here is derived from an EMBL/GenBank/DDBJ whole genome shotgun (WGS) entry which is preliminary data.</text>
</comment>
<keyword evidence="3" id="KW-0804">Transcription</keyword>
<name>A0A2T3HJG1_9SPHI</name>
<dbReference type="PROSITE" id="PS51118">
    <property type="entry name" value="HTH_HXLR"/>
    <property type="match status" value="1"/>
</dbReference>
<accession>A0A2T3HJG1</accession>
<dbReference type="InterPro" id="IPR036388">
    <property type="entry name" value="WH-like_DNA-bd_sf"/>
</dbReference>
<evidence type="ECO:0000256" key="3">
    <source>
        <dbReference type="ARBA" id="ARBA00023163"/>
    </source>
</evidence>
<proteinExistence type="predicted"/>
<dbReference type="EMBL" id="PYLS01000005">
    <property type="protein sequence ID" value="PST82586.1"/>
    <property type="molecule type" value="Genomic_DNA"/>
</dbReference>
<keyword evidence="2" id="KW-0238">DNA-binding</keyword>
<gene>
    <name evidence="5" type="ORF">C7T94_07925</name>
</gene>
<evidence type="ECO:0000256" key="1">
    <source>
        <dbReference type="ARBA" id="ARBA00023015"/>
    </source>
</evidence>
<feature type="domain" description="HTH hxlR-type" evidence="4">
    <location>
        <begin position="12"/>
        <end position="110"/>
    </location>
</feature>
<protein>
    <submittedName>
        <fullName evidence="5">Transcriptional regulator</fullName>
    </submittedName>
</protein>
<dbReference type="PANTHER" id="PTHR33204:SF29">
    <property type="entry name" value="TRANSCRIPTIONAL REGULATOR"/>
    <property type="match status" value="1"/>
</dbReference>
<evidence type="ECO:0000259" key="4">
    <source>
        <dbReference type="PROSITE" id="PS51118"/>
    </source>
</evidence>
<sequence length="135" mass="15037">MYEKKIPESHECGINATLKVLGGKWNALIIEYINLGVRRPSALSRAMSQASRRVINMALKELEAYGIIRKVDYYEVPLRVEYFLTPLGESLLPLIAAMEAWGHAHQQEIVPGYIMPASVICADEVKYGGAESGEK</sequence>
<dbReference type="AlphaFoldDB" id="A0A2T3HJG1"/>
<dbReference type="RefSeq" id="WP_107214845.1">
    <property type="nucleotide sequence ID" value="NZ_KZ686269.1"/>
</dbReference>
<dbReference type="Gene3D" id="1.10.10.10">
    <property type="entry name" value="Winged helix-like DNA-binding domain superfamily/Winged helix DNA-binding domain"/>
    <property type="match status" value="1"/>
</dbReference>
<evidence type="ECO:0000256" key="2">
    <source>
        <dbReference type="ARBA" id="ARBA00023125"/>
    </source>
</evidence>
<dbReference type="Pfam" id="PF01638">
    <property type="entry name" value="HxlR"/>
    <property type="match status" value="1"/>
</dbReference>
<dbReference type="GO" id="GO:0003677">
    <property type="term" value="F:DNA binding"/>
    <property type="evidence" value="ECO:0007669"/>
    <property type="project" value="UniProtKB-KW"/>
</dbReference>
<dbReference type="InterPro" id="IPR036390">
    <property type="entry name" value="WH_DNA-bd_sf"/>
</dbReference>
<dbReference type="SUPFAM" id="SSF46785">
    <property type="entry name" value="Winged helix' DNA-binding domain"/>
    <property type="match status" value="1"/>
</dbReference>
<reference evidence="5 6" key="1">
    <citation type="submission" date="2018-03" db="EMBL/GenBank/DDBJ databases">
        <authorList>
            <person name="Keele B.F."/>
        </authorList>
    </citation>
    <scope>NUCLEOTIDE SEQUENCE [LARGE SCALE GENOMIC DNA]</scope>
    <source>
        <strain evidence="5 6">YL28-9</strain>
    </source>
</reference>
<evidence type="ECO:0000313" key="6">
    <source>
        <dbReference type="Proteomes" id="UP000240912"/>
    </source>
</evidence>
<keyword evidence="1" id="KW-0805">Transcription regulation</keyword>
<dbReference type="PANTHER" id="PTHR33204">
    <property type="entry name" value="TRANSCRIPTIONAL REGULATOR, MARR FAMILY"/>
    <property type="match status" value="1"/>
</dbReference>
<dbReference type="OrthoDB" id="8231503at2"/>
<organism evidence="5 6">
    <name type="scientific">Pedobacter yulinensis</name>
    <dbReference type="NCBI Taxonomy" id="2126353"/>
    <lineage>
        <taxon>Bacteria</taxon>
        <taxon>Pseudomonadati</taxon>
        <taxon>Bacteroidota</taxon>
        <taxon>Sphingobacteriia</taxon>
        <taxon>Sphingobacteriales</taxon>
        <taxon>Sphingobacteriaceae</taxon>
        <taxon>Pedobacter</taxon>
    </lineage>
</organism>